<dbReference type="EC" id="2.3.2.31" evidence="7"/>
<accession>A0A811NQG8</accession>
<evidence type="ECO:0000256" key="1">
    <source>
        <dbReference type="ARBA" id="ARBA00001798"/>
    </source>
</evidence>
<dbReference type="GO" id="GO:0061630">
    <property type="term" value="F:ubiquitin protein ligase activity"/>
    <property type="evidence" value="ECO:0007669"/>
    <property type="project" value="UniProtKB-EC"/>
</dbReference>
<evidence type="ECO:0000256" key="4">
    <source>
        <dbReference type="ARBA" id="ARBA00004167"/>
    </source>
</evidence>
<evidence type="ECO:0000256" key="2">
    <source>
        <dbReference type="ARBA" id="ARBA00001947"/>
    </source>
</evidence>
<evidence type="ECO:0000259" key="19">
    <source>
        <dbReference type="PROSITE" id="PS50089"/>
    </source>
</evidence>
<evidence type="ECO:0000256" key="17">
    <source>
        <dbReference type="PROSITE-ProRule" id="PRU00175"/>
    </source>
</evidence>
<comment type="similarity">
    <text evidence="6">Belongs to the RBR family. Ariadne subfamily.</text>
</comment>
<dbReference type="InterPro" id="IPR031127">
    <property type="entry name" value="E3_UB_ligase_RBR"/>
</dbReference>
<feature type="domain" description="RING-type" evidence="19">
    <location>
        <begin position="222"/>
        <end position="267"/>
    </location>
</feature>
<dbReference type="InterPro" id="IPR017907">
    <property type="entry name" value="Znf_RING_CS"/>
</dbReference>
<comment type="caution">
    <text evidence="21">The sequence shown here is derived from an EMBL/GenBank/DDBJ whole genome shotgun (WGS) entry which is preliminary data.</text>
</comment>
<keyword evidence="9" id="KW-0812">Transmembrane</keyword>
<evidence type="ECO:0000256" key="9">
    <source>
        <dbReference type="ARBA" id="ARBA00022692"/>
    </source>
</evidence>
<dbReference type="PROSITE" id="PS50089">
    <property type="entry name" value="ZF_RING_2"/>
    <property type="match status" value="1"/>
</dbReference>
<gene>
    <name evidence="21" type="ORF">NCGR_LOCUS17058</name>
</gene>
<dbReference type="InterPro" id="IPR044066">
    <property type="entry name" value="TRIAD_supradom"/>
</dbReference>
<protein>
    <recommendedName>
        <fullName evidence="7">RBR-type E3 ubiquitin transferase</fullName>
        <ecNumber evidence="7">2.3.2.31</ecNumber>
    </recommendedName>
</protein>
<evidence type="ECO:0000256" key="16">
    <source>
        <dbReference type="ARBA" id="ARBA00023136"/>
    </source>
</evidence>
<dbReference type="InterPro" id="IPR002867">
    <property type="entry name" value="IBR_dom"/>
</dbReference>
<keyword evidence="12 17" id="KW-0863">Zinc-finger</keyword>
<dbReference type="SMART" id="SM00647">
    <property type="entry name" value="IBR"/>
    <property type="match status" value="1"/>
</dbReference>
<dbReference type="Gene3D" id="3.30.40.10">
    <property type="entry name" value="Zinc/RING finger domain, C3HC4 (zinc finger)"/>
    <property type="match status" value="1"/>
</dbReference>
<dbReference type="AlphaFoldDB" id="A0A811NQG8"/>
<evidence type="ECO:0000259" key="20">
    <source>
        <dbReference type="PROSITE" id="PS51873"/>
    </source>
</evidence>
<dbReference type="InterPro" id="IPR013083">
    <property type="entry name" value="Znf_RING/FYVE/PHD"/>
</dbReference>
<evidence type="ECO:0000256" key="10">
    <source>
        <dbReference type="ARBA" id="ARBA00022723"/>
    </source>
</evidence>
<evidence type="ECO:0000256" key="15">
    <source>
        <dbReference type="ARBA" id="ARBA00022989"/>
    </source>
</evidence>
<feature type="domain" description="RING-type" evidence="20">
    <location>
        <begin position="218"/>
        <end position="411"/>
    </location>
</feature>
<dbReference type="PROSITE" id="PS00518">
    <property type="entry name" value="ZF_RING_1"/>
    <property type="match status" value="1"/>
</dbReference>
<dbReference type="Gene3D" id="1.20.120.1750">
    <property type="match status" value="1"/>
</dbReference>
<name>A0A811NQG8_9POAL</name>
<evidence type="ECO:0000256" key="18">
    <source>
        <dbReference type="SAM" id="MobiDB-lite"/>
    </source>
</evidence>
<keyword evidence="16" id="KW-0472">Membrane</keyword>
<evidence type="ECO:0000313" key="22">
    <source>
        <dbReference type="Proteomes" id="UP000604825"/>
    </source>
</evidence>
<evidence type="ECO:0000256" key="8">
    <source>
        <dbReference type="ARBA" id="ARBA00022679"/>
    </source>
</evidence>
<comment type="pathway">
    <text evidence="5">Protein modification; protein ubiquitination.</text>
</comment>
<dbReference type="InterPro" id="IPR001841">
    <property type="entry name" value="Znf_RING"/>
</dbReference>
<keyword evidence="22" id="KW-1185">Reference proteome</keyword>
<evidence type="ECO:0000256" key="5">
    <source>
        <dbReference type="ARBA" id="ARBA00004906"/>
    </source>
</evidence>
<dbReference type="GO" id="GO:0008270">
    <property type="term" value="F:zinc ion binding"/>
    <property type="evidence" value="ECO:0007669"/>
    <property type="project" value="UniProtKB-KW"/>
</dbReference>
<evidence type="ECO:0000256" key="7">
    <source>
        <dbReference type="ARBA" id="ARBA00012251"/>
    </source>
</evidence>
<evidence type="ECO:0000256" key="14">
    <source>
        <dbReference type="ARBA" id="ARBA00022833"/>
    </source>
</evidence>
<evidence type="ECO:0000256" key="3">
    <source>
        <dbReference type="ARBA" id="ARBA00003976"/>
    </source>
</evidence>
<dbReference type="GO" id="GO:0031090">
    <property type="term" value="C:organelle membrane"/>
    <property type="evidence" value="ECO:0007669"/>
    <property type="project" value="UniProtKB-ARBA"/>
</dbReference>
<feature type="region of interest" description="Disordered" evidence="18">
    <location>
        <begin position="179"/>
        <end position="198"/>
    </location>
</feature>
<dbReference type="EMBL" id="CAJGYO010000004">
    <property type="protein sequence ID" value="CAD6224893.1"/>
    <property type="molecule type" value="Genomic_DNA"/>
</dbReference>
<dbReference type="PROSITE" id="PS51873">
    <property type="entry name" value="TRIAD"/>
    <property type="match status" value="1"/>
</dbReference>
<dbReference type="PANTHER" id="PTHR11685">
    <property type="entry name" value="RBR FAMILY RING FINGER AND IBR DOMAIN-CONTAINING"/>
    <property type="match status" value="1"/>
</dbReference>
<proteinExistence type="inferred from homology"/>
<dbReference type="SUPFAM" id="SSF57850">
    <property type="entry name" value="RING/U-box"/>
    <property type="match status" value="2"/>
</dbReference>
<evidence type="ECO:0000256" key="6">
    <source>
        <dbReference type="ARBA" id="ARBA00005884"/>
    </source>
</evidence>
<dbReference type="GO" id="GO:0005737">
    <property type="term" value="C:cytoplasm"/>
    <property type="evidence" value="ECO:0007669"/>
    <property type="project" value="UniProtKB-ARBA"/>
</dbReference>
<comment type="function">
    <text evidence="3">Might act as an E3 ubiquitin-protein ligase, or as part of E3 complex, which accepts ubiquitin from specific E2 ubiquitin-conjugating enzymes and then transfers it to substrates.</text>
</comment>
<keyword evidence="10" id="KW-0479">Metal-binding</keyword>
<dbReference type="Pfam" id="PF00097">
    <property type="entry name" value="zf-C3HC4"/>
    <property type="match status" value="1"/>
</dbReference>
<comment type="catalytic activity">
    <reaction evidence="1">
        <text>[E2 ubiquitin-conjugating enzyme]-S-ubiquitinyl-L-cysteine + [acceptor protein]-L-lysine = [E2 ubiquitin-conjugating enzyme]-L-cysteine + [acceptor protein]-N(6)-ubiquitinyl-L-lysine.</text>
        <dbReference type="EC" id="2.3.2.31"/>
    </reaction>
</comment>
<keyword evidence="14" id="KW-0862">Zinc</keyword>
<evidence type="ECO:0000313" key="21">
    <source>
        <dbReference type="EMBL" id="CAD6224893.1"/>
    </source>
</evidence>
<evidence type="ECO:0000256" key="13">
    <source>
        <dbReference type="ARBA" id="ARBA00022786"/>
    </source>
</evidence>
<comment type="cofactor">
    <cofactor evidence="2">
        <name>Zn(2+)</name>
        <dbReference type="ChEBI" id="CHEBI:29105"/>
    </cofactor>
</comment>
<dbReference type="Pfam" id="PF01485">
    <property type="entry name" value="IBR"/>
    <property type="match status" value="1"/>
</dbReference>
<keyword evidence="15" id="KW-1133">Transmembrane helix</keyword>
<reference evidence="21" key="1">
    <citation type="submission" date="2020-10" db="EMBL/GenBank/DDBJ databases">
        <authorList>
            <person name="Han B."/>
            <person name="Lu T."/>
            <person name="Zhao Q."/>
            <person name="Huang X."/>
            <person name="Zhao Y."/>
        </authorList>
    </citation>
    <scope>NUCLEOTIDE SEQUENCE</scope>
</reference>
<keyword evidence="8" id="KW-0808">Transferase</keyword>
<evidence type="ECO:0000256" key="12">
    <source>
        <dbReference type="ARBA" id="ARBA00022771"/>
    </source>
</evidence>
<dbReference type="FunFam" id="3.30.40.10:FF:000051">
    <property type="entry name" value="RBR-type E3 ubiquitin transferase"/>
    <property type="match status" value="1"/>
</dbReference>
<evidence type="ECO:0000256" key="11">
    <source>
        <dbReference type="ARBA" id="ARBA00022737"/>
    </source>
</evidence>
<sequence length="411" mass="44810">MDHQSKEEAIIRDAMAPDVVEAVVGGLRTPKFVDGSKQEAAVRDAASTSADTVETGTQNNAMIFWDDVDEDDYWVQQEDLDAPLDVDVAQVVNPWLDFLMATVAPETAALLPSSAPFMPTPTFSTLAPMSTPTTSLLPDKDRSISDSEAEYSCQVRGTTKGGTLRPEASLCRRRRTRADPGRLLQDMGPPPVRAGPRQTWPVDEEAEQGAPLADDEVAKFDCSICLETLPILDLFHGMQCDHKFCAQCMATYIEGRIRDGGVSILCPDPACKEAAGEGNNGGVLNPEHCKKSIDFAAFCSWGDRLTEKAIPQDQRVYCPNPRCGLMLERTFGANKQAPCKASCPACNHPMCTTCGLGWVIDGRDDDHHDCDEGKGAALVKELAAQHRWKQCPSCKIVVEKIMGCDTMHCRC</sequence>
<dbReference type="Proteomes" id="UP000604825">
    <property type="component" value="Unassembled WGS sequence"/>
</dbReference>
<keyword evidence="13" id="KW-0833">Ubl conjugation pathway</keyword>
<dbReference type="GO" id="GO:0016567">
    <property type="term" value="P:protein ubiquitination"/>
    <property type="evidence" value="ECO:0007669"/>
    <property type="project" value="InterPro"/>
</dbReference>
<dbReference type="OrthoDB" id="10009520at2759"/>
<organism evidence="21 22">
    <name type="scientific">Miscanthus lutarioriparius</name>
    <dbReference type="NCBI Taxonomy" id="422564"/>
    <lineage>
        <taxon>Eukaryota</taxon>
        <taxon>Viridiplantae</taxon>
        <taxon>Streptophyta</taxon>
        <taxon>Embryophyta</taxon>
        <taxon>Tracheophyta</taxon>
        <taxon>Spermatophyta</taxon>
        <taxon>Magnoliopsida</taxon>
        <taxon>Liliopsida</taxon>
        <taxon>Poales</taxon>
        <taxon>Poaceae</taxon>
        <taxon>PACMAD clade</taxon>
        <taxon>Panicoideae</taxon>
        <taxon>Andropogonodae</taxon>
        <taxon>Andropogoneae</taxon>
        <taxon>Saccharinae</taxon>
        <taxon>Miscanthus</taxon>
    </lineage>
</organism>
<comment type="subcellular location">
    <subcellularLocation>
        <location evidence="4">Membrane</location>
        <topology evidence="4">Single-pass membrane protein</topology>
    </subcellularLocation>
</comment>
<keyword evidence="11" id="KW-0677">Repeat</keyword>
<dbReference type="InterPro" id="IPR018957">
    <property type="entry name" value="Znf_C3HC4_RING-type"/>
</dbReference>